<dbReference type="GO" id="GO:0005524">
    <property type="term" value="F:ATP binding"/>
    <property type="evidence" value="ECO:0007669"/>
    <property type="project" value="UniProtKB-UniRule"/>
</dbReference>
<evidence type="ECO:0000256" key="4">
    <source>
        <dbReference type="ARBA" id="ARBA00022679"/>
    </source>
</evidence>
<feature type="active site" description="Proton acceptor" evidence="12">
    <location>
        <position position="297"/>
    </location>
</feature>
<dbReference type="GO" id="GO:0044209">
    <property type="term" value="P:AMP salvage"/>
    <property type="evidence" value="ECO:0007669"/>
    <property type="project" value="UniProtKB-UniRule"/>
</dbReference>
<evidence type="ECO:0000256" key="12">
    <source>
        <dbReference type="PIRSR" id="PIRSR601805-1"/>
    </source>
</evidence>
<proteinExistence type="inferred from homology"/>
<keyword evidence="4 13" id="KW-0808">Transferase</keyword>
<accession>A0A0N4UDZ5</accession>
<dbReference type="STRING" id="318479.A0A0N4UDZ5"/>
<evidence type="ECO:0000256" key="13">
    <source>
        <dbReference type="RuleBase" id="RU368116"/>
    </source>
</evidence>
<feature type="domain" description="Carbohydrate kinase PfkB" evidence="14">
    <location>
        <begin position="34"/>
        <end position="336"/>
    </location>
</feature>
<dbReference type="InterPro" id="IPR029056">
    <property type="entry name" value="Ribokinase-like"/>
</dbReference>
<dbReference type="Gene3D" id="3.40.1190.20">
    <property type="match status" value="1"/>
</dbReference>
<evidence type="ECO:0000256" key="6">
    <source>
        <dbReference type="ARBA" id="ARBA00022741"/>
    </source>
</evidence>
<dbReference type="GO" id="GO:0006144">
    <property type="term" value="P:purine nucleobase metabolic process"/>
    <property type="evidence" value="ECO:0007669"/>
    <property type="project" value="TreeGrafter"/>
</dbReference>
<evidence type="ECO:0000256" key="2">
    <source>
        <dbReference type="ARBA" id="ARBA00010688"/>
    </source>
</evidence>
<evidence type="ECO:0000256" key="11">
    <source>
        <dbReference type="ARBA" id="ARBA00068771"/>
    </source>
</evidence>
<evidence type="ECO:0000259" key="14">
    <source>
        <dbReference type="Pfam" id="PF00294"/>
    </source>
</evidence>
<evidence type="ECO:0000256" key="9">
    <source>
        <dbReference type="ARBA" id="ARBA00022842"/>
    </source>
</evidence>
<comment type="catalytic activity">
    <reaction evidence="10 13">
        <text>adenosine + ATP = AMP + ADP + H(+)</text>
        <dbReference type="Rhea" id="RHEA:20824"/>
        <dbReference type="ChEBI" id="CHEBI:15378"/>
        <dbReference type="ChEBI" id="CHEBI:16335"/>
        <dbReference type="ChEBI" id="CHEBI:30616"/>
        <dbReference type="ChEBI" id="CHEBI:456215"/>
        <dbReference type="ChEBI" id="CHEBI:456216"/>
        <dbReference type="EC" id="2.7.1.20"/>
    </reaction>
</comment>
<evidence type="ECO:0000256" key="5">
    <source>
        <dbReference type="ARBA" id="ARBA00022726"/>
    </source>
</evidence>
<name>A0A0N4UDZ5_DRAME</name>
<sequence length="345" mass="38390">MHFEGILLGCGNPLLDIQTHIDNQEFFKKWNLKENDSIVADESLIPMFDELMNEFDVTYIPGGATLNSLRVCQWLLNTPKLTTFFGAIGNDKYGKILAEKCRAAGVNVQFQVNDDVKTGTCAALIYKEHRSLCADLAAANTFTIDHIIKPENKKLIEKAKFFYISAFFLPVCPQAVSEIAKHALAHNKTFSMNLAAPYISMFSLDLLLEMFLYIDILFGNAEEAQAFAAANKFKEKDLKDIVRKIAIMPKLNNNRHRIVVITQGGDPIIVVEGNNLIEYPVTKLTIDEIRDTNGAGDAFVGGFLAEYIQNKSIEKAVKCGQYAALAIIKQDGCSLPPICDYSFSN</sequence>
<evidence type="ECO:0000313" key="16">
    <source>
        <dbReference type="Proteomes" id="UP000038040"/>
    </source>
</evidence>
<dbReference type="PRINTS" id="PR00989">
    <property type="entry name" value="ADENOKINASE"/>
</dbReference>
<dbReference type="AlphaFoldDB" id="A0A0N4UDZ5"/>
<comment type="subcellular location">
    <subcellularLocation>
        <location evidence="13">Nucleus</location>
    </subcellularLocation>
</comment>
<keyword evidence="17" id="KW-1185">Reference proteome</keyword>
<dbReference type="GO" id="GO:0004001">
    <property type="term" value="F:adenosine kinase activity"/>
    <property type="evidence" value="ECO:0007669"/>
    <property type="project" value="UniProtKB-UniRule"/>
</dbReference>
<dbReference type="GO" id="GO:0005634">
    <property type="term" value="C:nucleus"/>
    <property type="evidence" value="ECO:0007669"/>
    <property type="project" value="UniProtKB-SubCell"/>
</dbReference>
<evidence type="ECO:0000313" key="18">
    <source>
        <dbReference type="WBParaSite" id="DME_0000557401-mRNA-1"/>
    </source>
</evidence>
<dbReference type="OrthoDB" id="432447at2759"/>
<dbReference type="EC" id="2.7.1.20" evidence="3 13"/>
<dbReference type="PANTHER" id="PTHR45769">
    <property type="entry name" value="ADENOSINE KINASE"/>
    <property type="match status" value="1"/>
</dbReference>
<dbReference type="InterPro" id="IPR001805">
    <property type="entry name" value="Adenokinase"/>
</dbReference>
<dbReference type="WBParaSite" id="DME_0000557401-mRNA-1">
    <property type="protein sequence ID" value="DME_0000557401-mRNA-1"/>
    <property type="gene ID" value="DME_0000557401"/>
</dbReference>
<dbReference type="Gene3D" id="3.30.1110.10">
    <property type="match status" value="1"/>
</dbReference>
<comment type="subunit">
    <text evidence="13">Monomer.</text>
</comment>
<evidence type="ECO:0000256" key="7">
    <source>
        <dbReference type="ARBA" id="ARBA00022777"/>
    </source>
</evidence>
<evidence type="ECO:0000256" key="3">
    <source>
        <dbReference type="ARBA" id="ARBA00012119"/>
    </source>
</evidence>
<keyword evidence="7 13" id="KW-0418">Kinase</keyword>
<dbReference type="EMBL" id="UYYG01001179">
    <property type="protein sequence ID" value="VDN59342.1"/>
    <property type="molecule type" value="Genomic_DNA"/>
</dbReference>
<evidence type="ECO:0000256" key="8">
    <source>
        <dbReference type="ARBA" id="ARBA00022840"/>
    </source>
</evidence>
<dbReference type="Proteomes" id="UP000274756">
    <property type="component" value="Unassembled WGS sequence"/>
</dbReference>
<reference evidence="18" key="1">
    <citation type="submission" date="2017-02" db="UniProtKB">
        <authorList>
            <consortium name="WormBaseParasite"/>
        </authorList>
    </citation>
    <scope>IDENTIFICATION</scope>
</reference>
<dbReference type="SUPFAM" id="SSF53613">
    <property type="entry name" value="Ribokinase-like"/>
    <property type="match status" value="1"/>
</dbReference>
<keyword evidence="5 13" id="KW-0660">Purine salvage</keyword>
<comment type="similarity">
    <text evidence="2 13">Belongs to the carbohydrate kinase PfkB family.</text>
</comment>
<keyword evidence="9 13" id="KW-0460">Magnesium</keyword>
<evidence type="ECO:0000313" key="15">
    <source>
        <dbReference type="EMBL" id="VDN59342.1"/>
    </source>
</evidence>
<dbReference type="GO" id="GO:0006166">
    <property type="term" value="P:purine ribonucleoside salvage"/>
    <property type="evidence" value="ECO:0007669"/>
    <property type="project" value="UniProtKB-KW"/>
</dbReference>
<dbReference type="GO" id="GO:0005829">
    <property type="term" value="C:cytosol"/>
    <property type="evidence" value="ECO:0007669"/>
    <property type="project" value="TreeGrafter"/>
</dbReference>
<dbReference type="InterPro" id="IPR002173">
    <property type="entry name" value="Carboh/pur_kinase_PfkB_CS"/>
</dbReference>
<keyword evidence="8 13" id="KW-0067">ATP-binding</keyword>
<keyword evidence="13" id="KW-0539">Nucleus</keyword>
<keyword evidence="6 13" id="KW-0547">Nucleotide-binding</keyword>
<comment type="pathway">
    <text evidence="1 13">Purine metabolism; AMP biosynthesis via salvage pathway; AMP from adenosine: step 1/1.</text>
</comment>
<dbReference type="Pfam" id="PF00294">
    <property type="entry name" value="PfkB"/>
    <property type="match status" value="1"/>
</dbReference>
<evidence type="ECO:0000256" key="10">
    <source>
        <dbReference type="ARBA" id="ARBA00051362"/>
    </source>
</evidence>
<protein>
    <recommendedName>
        <fullName evidence="11 13">Adenosine kinase</fullName>
        <shortName evidence="13">AK</shortName>
        <ecNumber evidence="3 13">2.7.1.20</ecNumber>
    </recommendedName>
    <alternativeName>
        <fullName evidence="13">Adenosine 5'-phosphotransferase</fullName>
    </alternativeName>
</protein>
<dbReference type="PROSITE" id="PS00584">
    <property type="entry name" value="PFKB_KINASES_2"/>
    <property type="match status" value="1"/>
</dbReference>
<dbReference type="UniPathway" id="UPA00588">
    <property type="reaction ID" value="UER00659"/>
</dbReference>
<organism evidence="16 18">
    <name type="scientific">Dracunculus medinensis</name>
    <name type="common">Guinea worm</name>
    <dbReference type="NCBI Taxonomy" id="318479"/>
    <lineage>
        <taxon>Eukaryota</taxon>
        <taxon>Metazoa</taxon>
        <taxon>Ecdysozoa</taxon>
        <taxon>Nematoda</taxon>
        <taxon>Chromadorea</taxon>
        <taxon>Rhabditida</taxon>
        <taxon>Spirurina</taxon>
        <taxon>Dracunculoidea</taxon>
        <taxon>Dracunculidae</taxon>
        <taxon>Dracunculus</taxon>
    </lineage>
</organism>
<dbReference type="InterPro" id="IPR011611">
    <property type="entry name" value="PfkB_dom"/>
</dbReference>
<comment type="function">
    <text evidence="13">ATP dependent phosphorylation of adenosine and other related nucleoside analogs to monophosphate derivatives.</text>
</comment>
<comment type="cofactor">
    <cofactor evidence="13">
        <name>Mg(2+)</name>
        <dbReference type="ChEBI" id="CHEBI:18420"/>
    </cofactor>
    <text evidence="13">Binds 3 Mg(2+) ions per subunit.</text>
</comment>
<dbReference type="Proteomes" id="UP000038040">
    <property type="component" value="Unplaced"/>
</dbReference>
<dbReference type="FunFam" id="3.40.1190.20:FF:000076">
    <property type="entry name" value="Adenosine kinase"/>
    <property type="match status" value="1"/>
</dbReference>
<dbReference type="PANTHER" id="PTHR45769:SF3">
    <property type="entry name" value="ADENOSINE KINASE"/>
    <property type="match status" value="1"/>
</dbReference>
<evidence type="ECO:0000256" key="1">
    <source>
        <dbReference type="ARBA" id="ARBA00004801"/>
    </source>
</evidence>
<gene>
    <name evidence="15" type="ORF">DME_LOCUS9315</name>
</gene>
<dbReference type="CDD" id="cd01168">
    <property type="entry name" value="adenosine_kinase"/>
    <property type="match status" value="1"/>
</dbReference>
<evidence type="ECO:0000313" key="17">
    <source>
        <dbReference type="Proteomes" id="UP000274756"/>
    </source>
</evidence>
<reference evidence="15 17" key="2">
    <citation type="submission" date="2018-11" db="EMBL/GenBank/DDBJ databases">
        <authorList>
            <consortium name="Pathogen Informatics"/>
        </authorList>
    </citation>
    <scope>NUCLEOTIDE SEQUENCE [LARGE SCALE GENOMIC DNA]</scope>
</reference>